<dbReference type="Pfam" id="PF00001">
    <property type="entry name" value="7tm_1"/>
    <property type="match status" value="1"/>
</dbReference>
<dbReference type="SUPFAM" id="SSF81321">
    <property type="entry name" value="Family A G protein-coupled receptor-like"/>
    <property type="match status" value="1"/>
</dbReference>
<feature type="transmembrane region" description="Helical" evidence="6">
    <location>
        <begin position="32"/>
        <end position="52"/>
    </location>
</feature>
<evidence type="ECO:0000256" key="3">
    <source>
        <dbReference type="ARBA" id="ARBA00022989"/>
    </source>
</evidence>
<organism evidence="8 9">
    <name type="scientific">Mesorhabditis belari</name>
    <dbReference type="NCBI Taxonomy" id="2138241"/>
    <lineage>
        <taxon>Eukaryota</taxon>
        <taxon>Metazoa</taxon>
        <taxon>Ecdysozoa</taxon>
        <taxon>Nematoda</taxon>
        <taxon>Chromadorea</taxon>
        <taxon>Rhabditida</taxon>
        <taxon>Rhabditina</taxon>
        <taxon>Rhabditomorpha</taxon>
        <taxon>Rhabditoidea</taxon>
        <taxon>Rhabditidae</taxon>
        <taxon>Mesorhabditinae</taxon>
        <taxon>Mesorhabditis</taxon>
    </lineage>
</organism>
<dbReference type="WBParaSite" id="MBELARI_LOCUS18454">
    <property type="protein sequence ID" value="MBELARI_LOCUS18454"/>
    <property type="gene ID" value="MBELARI_LOCUS18454"/>
</dbReference>
<evidence type="ECO:0000256" key="6">
    <source>
        <dbReference type="SAM" id="Phobius"/>
    </source>
</evidence>
<dbReference type="InterPro" id="IPR000276">
    <property type="entry name" value="GPCR_Rhodpsn"/>
</dbReference>
<evidence type="ECO:0000259" key="7">
    <source>
        <dbReference type="PROSITE" id="PS50262"/>
    </source>
</evidence>
<dbReference type="GO" id="GO:0016020">
    <property type="term" value="C:membrane"/>
    <property type="evidence" value="ECO:0007669"/>
    <property type="project" value="UniProtKB-SubCell"/>
</dbReference>
<feature type="transmembrane region" description="Helical" evidence="6">
    <location>
        <begin position="310"/>
        <end position="332"/>
    </location>
</feature>
<feature type="compositionally biased region" description="Low complexity" evidence="5">
    <location>
        <begin position="377"/>
        <end position="389"/>
    </location>
</feature>
<keyword evidence="3 6" id="KW-1133">Transmembrane helix</keyword>
<dbReference type="CDD" id="cd14978">
    <property type="entry name" value="7tmA_FMRFamide_R-like"/>
    <property type="match status" value="1"/>
</dbReference>
<feature type="domain" description="G-protein coupled receptors family 1 profile" evidence="7">
    <location>
        <begin position="44"/>
        <end position="329"/>
    </location>
</feature>
<sequence>MATTAVNFSHICLTEKQMMVHGTELEYNLQRYIYPAIATFGIMGNALNLTVLLNRSMRSRANSFLAVLAFADIIFLSLVLPNVFANYGIFVFNYYFRWIYLTTKIHLIAMANWSSAVAIWCIISVCADRLWGIRNPLYARDSWPRWKMPVMIISIVSITGILTFYQHFEQFCPVREYCNRTQVYSRCQSSTGDKLFGRPNPHSIEWRNFISFCVMMYPMMMIIFPIILLVVLNMMLICALRRRQRNLLMGGHCSDTRRSAEASNFSKTEHRVTLTVTFIVTMFTITNGPSALEYIVRKAYSLQQHEYYDATVICTTLVIFGKASNFILFCLGSKHFRLRLIKLTQKKVNKKIENFSTTFLDRPSFRRNSVPSLTKHSSLLSDSNNNGSSDLEKKRSHSKPSLGVKSAPNPDQLRQLNGRSNSMAPLARMERFAHYDNNSSELHQPLIHNNSGSNTDELH</sequence>
<feature type="transmembrane region" description="Helical" evidence="6">
    <location>
        <begin position="105"/>
        <end position="127"/>
    </location>
</feature>
<dbReference type="Gene3D" id="1.20.1070.10">
    <property type="entry name" value="Rhodopsin 7-helix transmembrane proteins"/>
    <property type="match status" value="1"/>
</dbReference>
<dbReference type="PANTHER" id="PTHR46895:SF4">
    <property type="entry name" value="G-PROTEIN COUPLED RECEPTORS FAMILY 1 PROFILE DOMAIN-CONTAINING PROTEIN"/>
    <property type="match status" value="1"/>
</dbReference>
<dbReference type="InterPro" id="IPR017452">
    <property type="entry name" value="GPCR_Rhodpsn_7TM"/>
</dbReference>
<feature type="transmembrane region" description="Helical" evidence="6">
    <location>
        <begin position="64"/>
        <end position="85"/>
    </location>
</feature>
<keyword evidence="8" id="KW-1185">Reference proteome</keyword>
<proteinExistence type="predicted"/>
<dbReference type="PROSITE" id="PS50262">
    <property type="entry name" value="G_PROTEIN_RECEP_F1_2"/>
    <property type="match status" value="1"/>
</dbReference>
<evidence type="ECO:0000256" key="1">
    <source>
        <dbReference type="ARBA" id="ARBA00004370"/>
    </source>
</evidence>
<keyword evidence="2 6" id="KW-0812">Transmembrane</keyword>
<dbReference type="PRINTS" id="PR00237">
    <property type="entry name" value="GPCRRHODOPSN"/>
</dbReference>
<name>A0AAF3J620_9BILA</name>
<dbReference type="GO" id="GO:0004930">
    <property type="term" value="F:G protein-coupled receptor activity"/>
    <property type="evidence" value="ECO:0007669"/>
    <property type="project" value="InterPro"/>
</dbReference>
<evidence type="ECO:0000313" key="9">
    <source>
        <dbReference type="WBParaSite" id="MBELARI_LOCUS18454"/>
    </source>
</evidence>
<dbReference type="AlphaFoldDB" id="A0AAF3J620"/>
<keyword evidence="4 6" id="KW-0472">Membrane</keyword>
<comment type="subcellular location">
    <subcellularLocation>
        <location evidence="1">Membrane</location>
    </subcellularLocation>
</comment>
<feature type="transmembrane region" description="Helical" evidence="6">
    <location>
        <begin position="209"/>
        <end position="240"/>
    </location>
</feature>
<feature type="transmembrane region" description="Helical" evidence="6">
    <location>
        <begin position="272"/>
        <end position="290"/>
    </location>
</feature>
<evidence type="ECO:0000256" key="2">
    <source>
        <dbReference type="ARBA" id="ARBA00022692"/>
    </source>
</evidence>
<accession>A0AAF3J620</accession>
<dbReference type="PANTHER" id="PTHR46895">
    <property type="entry name" value="PROTEIN CBG20548-RELATED"/>
    <property type="match status" value="1"/>
</dbReference>
<feature type="transmembrane region" description="Helical" evidence="6">
    <location>
        <begin position="148"/>
        <end position="168"/>
    </location>
</feature>
<feature type="region of interest" description="Disordered" evidence="5">
    <location>
        <begin position="375"/>
        <end position="417"/>
    </location>
</feature>
<evidence type="ECO:0000256" key="4">
    <source>
        <dbReference type="ARBA" id="ARBA00023136"/>
    </source>
</evidence>
<reference evidence="9" key="1">
    <citation type="submission" date="2024-02" db="UniProtKB">
        <authorList>
            <consortium name="WormBaseParasite"/>
        </authorList>
    </citation>
    <scope>IDENTIFICATION</scope>
</reference>
<protein>
    <submittedName>
        <fullName evidence="9">G-protein coupled receptors family 1 profile domain-containing protein</fullName>
    </submittedName>
</protein>
<evidence type="ECO:0000256" key="5">
    <source>
        <dbReference type="SAM" id="MobiDB-lite"/>
    </source>
</evidence>
<dbReference type="Proteomes" id="UP000887575">
    <property type="component" value="Unassembled WGS sequence"/>
</dbReference>
<evidence type="ECO:0000313" key="8">
    <source>
        <dbReference type="Proteomes" id="UP000887575"/>
    </source>
</evidence>